<evidence type="ECO:0000313" key="2">
    <source>
        <dbReference type="EMBL" id="AFE03568.1"/>
    </source>
</evidence>
<reference evidence="2 3" key="1">
    <citation type="journal article" date="2012" name="J. Bacteriol.">
        <title>Complete Genome Sequence of the Fruiting Myxobacterium Corallococcus coralloides DSM 2259.</title>
        <authorList>
            <person name="Huntley S."/>
            <person name="Zhang Y."/>
            <person name="Treuner-Lange A."/>
            <person name="Kneip S."/>
            <person name="Sensen C.W."/>
            <person name="Sogaard-Andersen L."/>
        </authorList>
    </citation>
    <scope>NUCLEOTIDE SEQUENCE [LARGE SCALE GENOMIC DNA]</scope>
    <source>
        <strain evidence="3">ATCC 25202 / DSM 2259 / NBRC 100086 / M2</strain>
    </source>
</reference>
<feature type="region of interest" description="Disordered" evidence="1">
    <location>
        <begin position="31"/>
        <end position="51"/>
    </location>
</feature>
<sequence length="405" mass="45278">MQRQSFRQGVIAWAMGALVLLMGCGTSRPRGFSSVTEVPPGSSSAQAPTSWQDARVGDRVEYAFYAYRSGSRRGSSGSAGQLVVEVIAVRRPWVWLFIRVTRNDRQPHPHPFLSHGFVLPMRMGQAPAKPPDPIERGSARTTRQWAFAAGQHWIALRMARDDSPGDGPTQHRLYATTPGSLYLTNGLLQVHFGAFGYSMSAGHQLALVSFQRGTGTVQGTPPVMGNPWGPGTWYETQERASWGDVRKRVCLGAEQGYLLRKVWEKPQGEARCDDFQGAEVIALEDALINLVNDSVYIPTWPPRDYGAPLPRKVRVQLGQESVVAYLEEGPDERNGGSSLMRSRTYPTDMWSPVLRGLPMEVRFDRLSESVYRQSEGRAREYRSDSRLLRWGTWLEESQLKAPEGR</sequence>
<dbReference type="Pfam" id="PF19544">
    <property type="entry name" value="DUF6068"/>
    <property type="match status" value="1"/>
</dbReference>
<dbReference type="KEGG" id="ccx:COCOR_00567"/>
<feature type="compositionally biased region" description="Polar residues" evidence="1">
    <location>
        <begin position="33"/>
        <end position="51"/>
    </location>
</feature>
<keyword evidence="3" id="KW-1185">Reference proteome</keyword>
<protein>
    <recommendedName>
        <fullName evidence="4">Lipoprotein</fullName>
    </recommendedName>
</protein>
<dbReference type="Proteomes" id="UP000007587">
    <property type="component" value="Chromosome"/>
</dbReference>
<evidence type="ECO:0000256" key="1">
    <source>
        <dbReference type="SAM" id="MobiDB-lite"/>
    </source>
</evidence>
<dbReference type="InterPro" id="IPR045712">
    <property type="entry name" value="DUF6068"/>
</dbReference>
<accession>H8MEP3</accession>
<dbReference type="OrthoDB" id="5493145at2"/>
<dbReference type="PROSITE" id="PS51257">
    <property type="entry name" value="PROKAR_LIPOPROTEIN"/>
    <property type="match status" value="1"/>
</dbReference>
<evidence type="ECO:0000313" key="3">
    <source>
        <dbReference type="Proteomes" id="UP000007587"/>
    </source>
</evidence>
<dbReference type="AlphaFoldDB" id="H8MEP3"/>
<reference evidence="3" key="2">
    <citation type="submission" date="2012-03" db="EMBL/GenBank/DDBJ databases">
        <title>Genome sequence of the fruiting myxobacterium Corallococcus coralloides DSM 2259.</title>
        <authorList>
            <person name="Huntley S."/>
            <person name="Zhang Y."/>
            <person name="Treuner-Lange A."/>
            <person name="Sensen C.W."/>
            <person name="Sogaard-Andersen L."/>
        </authorList>
    </citation>
    <scope>NUCLEOTIDE SEQUENCE [LARGE SCALE GENOMIC DNA]</scope>
    <source>
        <strain evidence="3">ATCC 25202 / DSM 2259 / NBRC 100086 / M2</strain>
    </source>
</reference>
<dbReference type="EMBL" id="CP003389">
    <property type="protein sequence ID" value="AFE03568.1"/>
    <property type="molecule type" value="Genomic_DNA"/>
</dbReference>
<evidence type="ECO:0008006" key="4">
    <source>
        <dbReference type="Google" id="ProtNLM"/>
    </source>
</evidence>
<organism evidence="2 3">
    <name type="scientific">Corallococcus coralloides (strain ATCC 25202 / DSM 2259 / NBRC 100086 / M2)</name>
    <name type="common">Myxococcus coralloides</name>
    <dbReference type="NCBI Taxonomy" id="1144275"/>
    <lineage>
        <taxon>Bacteria</taxon>
        <taxon>Pseudomonadati</taxon>
        <taxon>Myxococcota</taxon>
        <taxon>Myxococcia</taxon>
        <taxon>Myxococcales</taxon>
        <taxon>Cystobacterineae</taxon>
        <taxon>Myxococcaceae</taxon>
        <taxon>Corallococcus</taxon>
    </lineage>
</organism>
<name>H8MEP3_CORCM</name>
<dbReference type="HOGENOM" id="CLU_701532_0_0_7"/>
<proteinExistence type="predicted"/>
<dbReference type="RefSeq" id="WP_014393419.1">
    <property type="nucleotide sequence ID" value="NC_017030.1"/>
</dbReference>
<dbReference type="InParanoid" id="H8MEP3"/>
<gene>
    <name evidence="2" type="ordered locus">COCOR_00567</name>
</gene>